<dbReference type="GO" id="GO:0008235">
    <property type="term" value="F:metalloexopeptidase activity"/>
    <property type="evidence" value="ECO:0007669"/>
    <property type="project" value="InterPro"/>
</dbReference>
<dbReference type="GO" id="GO:0046872">
    <property type="term" value="F:metal ion binding"/>
    <property type="evidence" value="ECO:0007669"/>
    <property type="project" value="UniProtKB-KW"/>
</dbReference>
<proteinExistence type="predicted"/>
<dbReference type="SUPFAM" id="SSF53187">
    <property type="entry name" value="Zn-dependent exopeptidases"/>
    <property type="match status" value="1"/>
</dbReference>
<reference evidence="10" key="1">
    <citation type="journal article" date="2017" name="Biotechnol. Biofuels">
        <title>Evaluation of environmental bacterial communities as a factor affecting the growth of duckweed Lemna minor.</title>
        <authorList>
            <person name="Ishizawa H."/>
            <person name="Kuroda M."/>
            <person name="Morikawa M."/>
            <person name="Ike M."/>
        </authorList>
    </citation>
    <scope>NUCLEOTIDE SEQUENCE [LARGE SCALE GENOMIC DNA]</scope>
    <source>
        <strain evidence="10">M6</strain>
    </source>
</reference>
<dbReference type="SUPFAM" id="SSF52025">
    <property type="entry name" value="PA domain"/>
    <property type="match status" value="1"/>
</dbReference>
<accession>A0A3G9G0P7</accession>
<evidence type="ECO:0000256" key="7">
    <source>
        <dbReference type="SAM" id="SignalP"/>
    </source>
</evidence>
<dbReference type="AlphaFoldDB" id="A0A3G9G0P7"/>
<keyword evidence="3" id="KW-0479">Metal-binding</keyword>
<dbReference type="PANTHER" id="PTHR12147">
    <property type="entry name" value="METALLOPEPTIDASE M28 FAMILY MEMBER"/>
    <property type="match status" value="1"/>
</dbReference>
<dbReference type="Gene3D" id="3.40.630.10">
    <property type="entry name" value="Zn peptidases"/>
    <property type="match status" value="2"/>
</dbReference>
<dbReference type="InterPro" id="IPR007484">
    <property type="entry name" value="Peptidase_M28"/>
</dbReference>
<evidence type="ECO:0000256" key="3">
    <source>
        <dbReference type="ARBA" id="ARBA00022723"/>
    </source>
</evidence>
<name>A0A3G9G0P7_9CAUL</name>
<feature type="signal peptide" evidence="7">
    <location>
        <begin position="1"/>
        <end position="21"/>
    </location>
</feature>
<dbReference type="GO" id="GO:0006508">
    <property type="term" value="P:proteolysis"/>
    <property type="evidence" value="ECO:0007669"/>
    <property type="project" value="UniProtKB-KW"/>
</dbReference>
<dbReference type="Pfam" id="PF04389">
    <property type="entry name" value="Peptidase_M28"/>
    <property type="match status" value="1"/>
</dbReference>
<dbReference type="FunFam" id="3.40.630.10:FF:000088">
    <property type="entry name" value="Peptidase M20"/>
    <property type="match status" value="1"/>
</dbReference>
<feature type="chain" id="PRO_5017940500" evidence="7">
    <location>
        <begin position="22"/>
        <end position="554"/>
    </location>
</feature>
<dbReference type="EMBL" id="AP018827">
    <property type="protein sequence ID" value="BBF80902.1"/>
    <property type="molecule type" value="Genomic_DNA"/>
</dbReference>
<evidence type="ECO:0000256" key="4">
    <source>
        <dbReference type="ARBA" id="ARBA00022729"/>
    </source>
</evidence>
<evidence type="ECO:0000313" key="10">
    <source>
        <dbReference type="Proteomes" id="UP000278756"/>
    </source>
</evidence>
<dbReference type="InterPro" id="IPR046450">
    <property type="entry name" value="PA_dom_sf"/>
</dbReference>
<evidence type="ECO:0000256" key="1">
    <source>
        <dbReference type="ARBA" id="ARBA00022438"/>
    </source>
</evidence>
<organism evidence="9 10">
    <name type="scientific">Asticcacaulis excentricus</name>
    <dbReference type="NCBI Taxonomy" id="78587"/>
    <lineage>
        <taxon>Bacteria</taxon>
        <taxon>Pseudomonadati</taxon>
        <taxon>Pseudomonadota</taxon>
        <taxon>Alphaproteobacteria</taxon>
        <taxon>Caulobacterales</taxon>
        <taxon>Caulobacteraceae</taxon>
        <taxon>Asticcacaulis</taxon>
    </lineage>
</organism>
<gene>
    <name evidence="9" type="ORF">EM6_1495</name>
</gene>
<evidence type="ECO:0000313" key="9">
    <source>
        <dbReference type="EMBL" id="BBF80902.1"/>
    </source>
</evidence>
<evidence type="ECO:0000256" key="2">
    <source>
        <dbReference type="ARBA" id="ARBA00022670"/>
    </source>
</evidence>
<sequence length="554" mass="59421">MKRTLICLGLIASFAASGALAQVSGGIDGARISQDVKVLASDAFEGRAPGTAGEAKTIAWLSERFKALGLEPGGENGSYLQTVPLTHTRLSPPSLLNLRTAAGTQPLTHEQDIYLATARPVERLSVKDLPMVFVGYGVKAPERQRDDFKGADLKGKIAVFLINDPDFEAAADESVAGRFGGRAMTWYGRWVYKYEIAARLGAAGALIIHDTPGAGYGWSTVTAPHSEVFDVVRQPDALQAVPFQGWLNGAAAADLFGKAGLDLKALRVAARRDDFKPVAIGDARLSIEAAVKSDQVQSHNVIARLPGKSRPDESILYGAHWDAYGIGPADAQGRTLRPGANDDGLGTAAVLEVARQFVQGPRPDRSVVFALWTAEERGLLGSETYASRPTYPLETTVANITLDVLQTAGKAKDMVLIGMGQNDLEDRLATLAQTQGRTLTPDSAPERGLFYRADHFSVAKRGVPTLLIMGLGGGADLVKGGRAAGERWVADYTANCYHKTCDAWSADWDLSGAVEDIDLAYRLGRDLAHSRDWPQWKAGSEFRPVRDKSAGVRK</sequence>
<reference evidence="10" key="2">
    <citation type="journal article" date="2017" name="Plant Physiol. Biochem.">
        <title>Differential oxidative and antioxidative response of duckweed Lemna minor toward plant growth promoting/inhibiting bacteria.</title>
        <authorList>
            <person name="Ishizawa H."/>
            <person name="Kuroda M."/>
            <person name="Morikawa M."/>
            <person name="Ike M."/>
        </authorList>
    </citation>
    <scope>NUCLEOTIDE SEQUENCE [LARGE SCALE GENOMIC DNA]</scope>
    <source>
        <strain evidence="10">M6</strain>
    </source>
</reference>
<evidence type="ECO:0000256" key="6">
    <source>
        <dbReference type="ARBA" id="ARBA00022833"/>
    </source>
</evidence>
<dbReference type="PANTHER" id="PTHR12147:SF56">
    <property type="entry name" value="AMINOPEPTIDASE YDR415C-RELATED"/>
    <property type="match status" value="1"/>
</dbReference>
<dbReference type="InterPro" id="IPR045175">
    <property type="entry name" value="M28_fam"/>
</dbReference>
<keyword evidence="6" id="KW-0862">Zinc</keyword>
<feature type="domain" description="Peptidase M28" evidence="8">
    <location>
        <begin position="300"/>
        <end position="520"/>
    </location>
</feature>
<keyword evidence="5" id="KW-0378">Hydrolase</keyword>
<dbReference type="Proteomes" id="UP000278756">
    <property type="component" value="Chromosome 1"/>
</dbReference>
<dbReference type="GO" id="GO:0004177">
    <property type="term" value="F:aminopeptidase activity"/>
    <property type="evidence" value="ECO:0007669"/>
    <property type="project" value="UniProtKB-KW"/>
</dbReference>
<protein>
    <submittedName>
        <fullName evidence="9">Peptidase M28</fullName>
    </submittedName>
</protein>
<dbReference type="RefSeq" id="WP_126421578.1">
    <property type="nucleotide sequence ID" value="NZ_AP018827.1"/>
</dbReference>
<keyword evidence="2" id="KW-0645">Protease</keyword>
<keyword evidence="1" id="KW-0031">Aminopeptidase</keyword>
<dbReference type="Gene3D" id="3.50.30.30">
    <property type="match status" value="1"/>
</dbReference>
<evidence type="ECO:0000259" key="8">
    <source>
        <dbReference type="Pfam" id="PF04389"/>
    </source>
</evidence>
<dbReference type="OrthoDB" id="9778250at2"/>
<keyword evidence="4 7" id="KW-0732">Signal</keyword>
<evidence type="ECO:0000256" key="5">
    <source>
        <dbReference type="ARBA" id="ARBA00022801"/>
    </source>
</evidence>